<evidence type="ECO:0000313" key="1">
    <source>
        <dbReference type="EMBL" id="KZT47794.1"/>
    </source>
</evidence>
<dbReference type="Proteomes" id="UP000076842">
    <property type="component" value="Unassembled WGS sequence"/>
</dbReference>
<accession>A0A166MQ03</accession>
<name>A0A166MQ03_9BASI</name>
<gene>
    <name evidence="1" type="ORF">CALCODRAFT_540172</name>
</gene>
<dbReference type="AlphaFoldDB" id="A0A166MQ03"/>
<proteinExistence type="predicted"/>
<keyword evidence="2" id="KW-1185">Reference proteome</keyword>
<evidence type="ECO:0000313" key="2">
    <source>
        <dbReference type="Proteomes" id="UP000076842"/>
    </source>
</evidence>
<dbReference type="InParanoid" id="A0A166MQ03"/>
<reference evidence="1 2" key="1">
    <citation type="journal article" date="2016" name="Mol. Biol. Evol.">
        <title>Comparative Genomics of Early-Diverging Mushroom-Forming Fungi Provides Insights into the Origins of Lignocellulose Decay Capabilities.</title>
        <authorList>
            <person name="Nagy L.G."/>
            <person name="Riley R."/>
            <person name="Tritt A."/>
            <person name="Adam C."/>
            <person name="Daum C."/>
            <person name="Floudas D."/>
            <person name="Sun H."/>
            <person name="Yadav J.S."/>
            <person name="Pangilinan J."/>
            <person name="Larsson K.H."/>
            <person name="Matsuura K."/>
            <person name="Barry K."/>
            <person name="Labutti K."/>
            <person name="Kuo R."/>
            <person name="Ohm R.A."/>
            <person name="Bhattacharya S.S."/>
            <person name="Shirouzu T."/>
            <person name="Yoshinaga Y."/>
            <person name="Martin F.M."/>
            <person name="Grigoriev I.V."/>
            <person name="Hibbett D.S."/>
        </authorList>
    </citation>
    <scope>NUCLEOTIDE SEQUENCE [LARGE SCALE GENOMIC DNA]</scope>
    <source>
        <strain evidence="1 2">HHB12733</strain>
    </source>
</reference>
<organism evidence="1 2">
    <name type="scientific">Calocera cornea HHB12733</name>
    <dbReference type="NCBI Taxonomy" id="1353952"/>
    <lineage>
        <taxon>Eukaryota</taxon>
        <taxon>Fungi</taxon>
        <taxon>Dikarya</taxon>
        <taxon>Basidiomycota</taxon>
        <taxon>Agaricomycotina</taxon>
        <taxon>Dacrymycetes</taxon>
        <taxon>Dacrymycetales</taxon>
        <taxon>Dacrymycetaceae</taxon>
        <taxon>Calocera</taxon>
    </lineage>
</organism>
<dbReference type="EMBL" id="KV424319">
    <property type="protein sequence ID" value="KZT47794.1"/>
    <property type="molecule type" value="Genomic_DNA"/>
</dbReference>
<protein>
    <submittedName>
        <fullName evidence="1">Uncharacterized protein</fullName>
    </submittedName>
</protein>
<sequence>MRLPCVNSTPKVICMRVADFVAFIRTTIIIAATRLLTSSLTHHNTLLTVLNTHSKSDKMSDIYLYLLFVSDGSVQSSTPVNAITHTEEQLTKPPKAGTVVPKTAYTGRYPFEDLAYLNIDTSSNSILGQAWTLRKWFLSTYRPVLDLVNKQGKLRVETHWRQLISYRRLSGPAIESLTVAEREKGAAVWDEIRTLSVKVAILMDDVKNKRSKRIKEVFLDRPPSLNAMSTFIRDRLLEDLDANTLAIRGILDKSTKTESGEAARLSVMSAACRSFAEAMSAGDESSFQALLAAVDCKIAAQHRLKLLEWDYCMLQLEQVQWISPHAGFQVSNTSRIVEEREDSD</sequence>